<dbReference type="Gene3D" id="1.10.357.10">
    <property type="entry name" value="Tetracycline Repressor, domain 2"/>
    <property type="match status" value="1"/>
</dbReference>
<keyword evidence="7" id="KW-1185">Reference proteome</keyword>
<proteinExistence type="predicted"/>
<keyword evidence="1" id="KW-0805">Transcription regulation</keyword>
<evidence type="ECO:0000256" key="2">
    <source>
        <dbReference type="ARBA" id="ARBA00023125"/>
    </source>
</evidence>
<organism evidence="6 7">
    <name type="scientific">Antrihabitans cavernicola</name>
    <dbReference type="NCBI Taxonomy" id="2495913"/>
    <lineage>
        <taxon>Bacteria</taxon>
        <taxon>Bacillati</taxon>
        <taxon>Actinomycetota</taxon>
        <taxon>Actinomycetes</taxon>
        <taxon>Mycobacteriales</taxon>
        <taxon>Nocardiaceae</taxon>
        <taxon>Antrihabitans</taxon>
    </lineage>
</organism>
<dbReference type="GO" id="GO:0003700">
    <property type="term" value="F:DNA-binding transcription factor activity"/>
    <property type="evidence" value="ECO:0007669"/>
    <property type="project" value="TreeGrafter"/>
</dbReference>
<dbReference type="PRINTS" id="PR00455">
    <property type="entry name" value="HTHTETR"/>
</dbReference>
<dbReference type="OrthoDB" id="1669699at2"/>
<dbReference type="PANTHER" id="PTHR30055:SF234">
    <property type="entry name" value="HTH-TYPE TRANSCRIPTIONAL REGULATOR BETI"/>
    <property type="match status" value="1"/>
</dbReference>
<reference evidence="6 7" key="1">
    <citation type="submission" date="2019-07" db="EMBL/GenBank/DDBJ databases">
        <title>Rhodococcus cavernicolus sp. nov., isolated from a cave.</title>
        <authorList>
            <person name="Lee S.D."/>
        </authorList>
    </citation>
    <scope>NUCLEOTIDE SEQUENCE [LARGE SCALE GENOMIC DNA]</scope>
    <source>
        <strain evidence="6 7">C1-24</strain>
    </source>
</reference>
<evidence type="ECO:0000256" key="4">
    <source>
        <dbReference type="PROSITE-ProRule" id="PRU00335"/>
    </source>
</evidence>
<dbReference type="Proteomes" id="UP000322244">
    <property type="component" value="Unassembled WGS sequence"/>
</dbReference>
<dbReference type="InterPro" id="IPR001647">
    <property type="entry name" value="HTH_TetR"/>
</dbReference>
<sequence length="191" mass="20732">MSVRDTRTQIREAAIRLITAKGFEQTSLREVAEDVGITKASLYYHYASKADLLAAIVEPVLDHMRSVTDEAVAMPYSDDAMRSVLRHYLSGLMQFRDEGALLLRDTVAIINAIDDKYPAMVADSNRLYAWLAGPDANPEAHLRAIGALHLLGVALSSKELVPTAGDDLVERVLLDAAMAVLGPTAQSTQPA</sequence>
<dbReference type="InterPro" id="IPR009057">
    <property type="entry name" value="Homeodomain-like_sf"/>
</dbReference>
<accession>A0A5A7SFF7</accession>
<evidence type="ECO:0000313" key="7">
    <source>
        <dbReference type="Proteomes" id="UP000322244"/>
    </source>
</evidence>
<dbReference type="SUPFAM" id="SSF46689">
    <property type="entry name" value="Homeodomain-like"/>
    <property type="match status" value="1"/>
</dbReference>
<keyword evidence="2 4" id="KW-0238">DNA-binding</keyword>
<evidence type="ECO:0000256" key="1">
    <source>
        <dbReference type="ARBA" id="ARBA00023015"/>
    </source>
</evidence>
<dbReference type="PANTHER" id="PTHR30055">
    <property type="entry name" value="HTH-TYPE TRANSCRIPTIONAL REGULATOR RUTR"/>
    <property type="match status" value="1"/>
</dbReference>
<dbReference type="Pfam" id="PF00440">
    <property type="entry name" value="TetR_N"/>
    <property type="match status" value="1"/>
</dbReference>
<keyword evidence="3" id="KW-0804">Transcription</keyword>
<dbReference type="PROSITE" id="PS50977">
    <property type="entry name" value="HTH_TETR_2"/>
    <property type="match status" value="1"/>
</dbReference>
<gene>
    <name evidence="6" type="ORF">FOY51_00920</name>
</gene>
<feature type="DNA-binding region" description="H-T-H motif" evidence="4">
    <location>
        <begin position="27"/>
        <end position="46"/>
    </location>
</feature>
<dbReference type="AlphaFoldDB" id="A0A5A7SFF7"/>
<comment type="caution">
    <text evidence="6">The sequence shown here is derived from an EMBL/GenBank/DDBJ whole genome shotgun (WGS) entry which is preliminary data.</text>
</comment>
<dbReference type="EMBL" id="VLNY01000001">
    <property type="protein sequence ID" value="KAA0024556.1"/>
    <property type="molecule type" value="Genomic_DNA"/>
</dbReference>
<evidence type="ECO:0000256" key="3">
    <source>
        <dbReference type="ARBA" id="ARBA00023163"/>
    </source>
</evidence>
<name>A0A5A7SFF7_9NOCA</name>
<dbReference type="RefSeq" id="WP_149428331.1">
    <property type="nucleotide sequence ID" value="NZ_VLNY01000001.1"/>
</dbReference>
<feature type="domain" description="HTH tetR-type" evidence="5">
    <location>
        <begin position="4"/>
        <end position="64"/>
    </location>
</feature>
<dbReference type="InterPro" id="IPR050109">
    <property type="entry name" value="HTH-type_TetR-like_transc_reg"/>
</dbReference>
<evidence type="ECO:0000259" key="5">
    <source>
        <dbReference type="PROSITE" id="PS50977"/>
    </source>
</evidence>
<dbReference type="GO" id="GO:0000976">
    <property type="term" value="F:transcription cis-regulatory region binding"/>
    <property type="evidence" value="ECO:0007669"/>
    <property type="project" value="TreeGrafter"/>
</dbReference>
<protein>
    <submittedName>
        <fullName evidence="6">TetR/AcrR family transcriptional regulator</fullName>
    </submittedName>
</protein>
<evidence type="ECO:0000313" key="6">
    <source>
        <dbReference type="EMBL" id="KAA0024556.1"/>
    </source>
</evidence>